<keyword evidence="1" id="KW-0446">Lipid-binding</keyword>
<feature type="compositionally biased region" description="Basic and acidic residues" evidence="3">
    <location>
        <begin position="148"/>
        <end position="166"/>
    </location>
</feature>
<dbReference type="OrthoDB" id="71307at2759"/>
<keyword evidence="4" id="KW-0812">Transmembrane</keyword>
<evidence type="ECO:0000256" key="4">
    <source>
        <dbReference type="SAM" id="Phobius"/>
    </source>
</evidence>
<dbReference type="GO" id="GO:0000062">
    <property type="term" value="F:fatty-acyl-CoA binding"/>
    <property type="evidence" value="ECO:0007669"/>
    <property type="project" value="InterPro"/>
</dbReference>
<dbReference type="InterPro" id="IPR014352">
    <property type="entry name" value="FERM/acyl-CoA-bd_prot_sf"/>
</dbReference>
<protein>
    <recommendedName>
        <fullName evidence="5">ACB domain-containing protein</fullName>
    </recommendedName>
</protein>
<dbReference type="InterPro" id="IPR035984">
    <property type="entry name" value="Acyl-CoA-binding_sf"/>
</dbReference>
<dbReference type="SUPFAM" id="SSF47027">
    <property type="entry name" value="Acyl-CoA binding protein"/>
    <property type="match status" value="1"/>
</dbReference>
<dbReference type="PANTHER" id="PTHR23310">
    <property type="entry name" value="ACYL-COA-BINDING PROTEIN, ACBP"/>
    <property type="match status" value="1"/>
</dbReference>
<keyword evidence="2" id="KW-0175">Coiled coil</keyword>
<dbReference type="EMBL" id="OU963869">
    <property type="protein sequence ID" value="CAH0394209.1"/>
    <property type="molecule type" value="Genomic_DNA"/>
</dbReference>
<keyword evidence="7" id="KW-1185">Reference proteome</keyword>
<feature type="domain" description="ACB" evidence="5">
    <location>
        <begin position="3"/>
        <end position="92"/>
    </location>
</feature>
<dbReference type="Gene3D" id="1.20.80.10">
    <property type="match status" value="1"/>
</dbReference>
<evidence type="ECO:0000313" key="6">
    <source>
        <dbReference type="EMBL" id="CAH0394209.1"/>
    </source>
</evidence>
<feature type="region of interest" description="Disordered" evidence="3">
    <location>
        <begin position="129"/>
        <end position="242"/>
    </location>
</feature>
<accession>A0A9P0F8I4</accession>
<dbReference type="PRINTS" id="PR00689">
    <property type="entry name" value="ACOABINDINGP"/>
</dbReference>
<feature type="coiled-coil region" evidence="2">
    <location>
        <begin position="276"/>
        <end position="303"/>
    </location>
</feature>
<dbReference type="PROSITE" id="PS51228">
    <property type="entry name" value="ACB_2"/>
    <property type="match status" value="1"/>
</dbReference>
<keyword evidence="4" id="KW-1133">Transmembrane helix</keyword>
<dbReference type="GO" id="GO:0006631">
    <property type="term" value="P:fatty acid metabolic process"/>
    <property type="evidence" value="ECO:0007669"/>
    <property type="project" value="TreeGrafter"/>
</dbReference>
<reference evidence="6" key="1">
    <citation type="submission" date="2021-12" db="EMBL/GenBank/DDBJ databases">
        <authorList>
            <person name="King R."/>
        </authorList>
    </citation>
    <scope>NUCLEOTIDE SEQUENCE</scope>
</reference>
<dbReference type="FunFam" id="1.20.80.10:FF:000010">
    <property type="entry name" value="Acyl-CoA-binding domain-containing protein 5"/>
    <property type="match status" value="1"/>
</dbReference>
<evidence type="ECO:0000256" key="1">
    <source>
        <dbReference type="ARBA" id="ARBA00023121"/>
    </source>
</evidence>
<organism evidence="6 7">
    <name type="scientific">Bemisia tabaci</name>
    <name type="common">Sweetpotato whitefly</name>
    <name type="synonym">Aleurodes tabaci</name>
    <dbReference type="NCBI Taxonomy" id="7038"/>
    <lineage>
        <taxon>Eukaryota</taxon>
        <taxon>Metazoa</taxon>
        <taxon>Ecdysozoa</taxon>
        <taxon>Arthropoda</taxon>
        <taxon>Hexapoda</taxon>
        <taxon>Insecta</taxon>
        <taxon>Pterygota</taxon>
        <taxon>Neoptera</taxon>
        <taxon>Paraneoptera</taxon>
        <taxon>Hemiptera</taxon>
        <taxon>Sternorrhyncha</taxon>
        <taxon>Aleyrodoidea</taxon>
        <taxon>Aleyrodidae</taxon>
        <taxon>Aleyrodinae</taxon>
        <taxon>Bemisia</taxon>
    </lineage>
</organism>
<keyword evidence="4" id="KW-0472">Membrane</keyword>
<feature type="compositionally biased region" description="Polar residues" evidence="3">
    <location>
        <begin position="225"/>
        <end position="242"/>
    </location>
</feature>
<evidence type="ECO:0000256" key="2">
    <source>
        <dbReference type="SAM" id="Coils"/>
    </source>
</evidence>
<dbReference type="PANTHER" id="PTHR23310:SF77">
    <property type="entry name" value="LD25952P"/>
    <property type="match status" value="1"/>
</dbReference>
<name>A0A9P0F8I4_BEMTA</name>
<dbReference type="InterPro" id="IPR022408">
    <property type="entry name" value="Acyl-CoA-binding_prot_CS"/>
</dbReference>
<feature type="transmembrane region" description="Helical" evidence="4">
    <location>
        <begin position="324"/>
        <end position="342"/>
    </location>
</feature>
<gene>
    <name evidence="6" type="ORF">BEMITA_LOCUS12535</name>
</gene>
<evidence type="ECO:0000259" key="5">
    <source>
        <dbReference type="PROSITE" id="PS51228"/>
    </source>
</evidence>
<proteinExistence type="predicted"/>
<evidence type="ECO:0000313" key="7">
    <source>
        <dbReference type="Proteomes" id="UP001152759"/>
    </source>
</evidence>
<dbReference type="Pfam" id="PF00887">
    <property type="entry name" value="ACBP"/>
    <property type="match status" value="1"/>
</dbReference>
<dbReference type="AlphaFoldDB" id="A0A9P0F8I4"/>
<evidence type="ECO:0000256" key="3">
    <source>
        <dbReference type="SAM" id="MobiDB-lite"/>
    </source>
</evidence>
<dbReference type="KEGG" id="btab:109034586"/>
<dbReference type="Proteomes" id="UP001152759">
    <property type="component" value="Chromosome 8"/>
</dbReference>
<sequence>MTTEAKFHAAVNVIRSLPKHGSYQPSHDLMLRFYAYFKQATEGPNTAPKPAFWEVVKKAKWDAWTKLGNMPKEEAMTNYVEELKKIVETMSYTDNVANFVSSLDSFYESVPAQDLELLIGPVIERVRSQPGSPLAGSPLGSREASPTRNDRSQELRPKVNHARDKSPYSSESVSPLPPESDDEDETFMDTVEINIENSYGKESSKRKRPESKRANNIDNNTNKNDVSQRYQPQQSGTESLNCATLNSRKGTVLSGNSVNASQTVPYVRSTDNDSDYQIIRNTLISLQRDLNNLQTKVTHLESSANQRGRGPRAKDWPLRISTPSLTFLILWPIAVNLLFLWLRRKNRGERL</sequence>
<dbReference type="PROSITE" id="PS00880">
    <property type="entry name" value="ACB_1"/>
    <property type="match status" value="1"/>
</dbReference>
<dbReference type="GO" id="GO:0019915">
    <property type="term" value="P:lipid storage"/>
    <property type="evidence" value="ECO:0007669"/>
    <property type="project" value="UniProtKB-ARBA"/>
</dbReference>
<dbReference type="InterPro" id="IPR000582">
    <property type="entry name" value="Acyl-CoA-binding_protein"/>
</dbReference>
<dbReference type="GO" id="GO:0005737">
    <property type="term" value="C:cytoplasm"/>
    <property type="evidence" value="ECO:0007669"/>
    <property type="project" value="TreeGrafter"/>
</dbReference>